<protein>
    <submittedName>
        <fullName evidence="4">Cytochrome c</fullName>
    </submittedName>
</protein>
<keyword evidence="1 2" id="KW-0732">Signal</keyword>
<proteinExistence type="predicted"/>
<dbReference type="InterPro" id="IPR010177">
    <property type="entry name" value="Paired_CXXCH_1"/>
</dbReference>
<dbReference type="InterPro" id="IPR051829">
    <property type="entry name" value="Multiheme_Cytochr_ET"/>
</dbReference>
<dbReference type="Gene3D" id="3.90.10.10">
    <property type="entry name" value="Cytochrome C3"/>
    <property type="match status" value="1"/>
</dbReference>
<dbReference type="Proteomes" id="UP000556026">
    <property type="component" value="Unassembled WGS sequence"/>
</dbReference>
<keyword evidence="5" id="KW-1185">Reference proteome</keyword>
<dbReference type="RefSeq" id="WP_183355523.1">
    <property type="nucleotide sequence ID" value="NZ_BLXX01000010.1"/>
</dbReference>
<organism evidence="4 5">
    <name type="scientific">Geomonas silvestris</name>
    <dbReference type="NCBI Taxonomy" id="2740184"/>
    <lineage>
        <taxon>Bacteria</taxon>
        <taxon>Pseudomonadati</taxon>
        <taxon>Thermodesulfobacteriota</taxon>
        <taxon>Desulfuromonadia</taxon>
        <taxon>Geobacterales</taxon>
        <taxon>Geobacteraceae</taxon>
        <taxon>Geomonas</taxon>
    </lineage>
</organism>
<comment type="caution">
    <text evidence="4">The sequence shown here is derived from an EMBL/GenBank/DDBJ whole genome shotgun (WGS) entry which is preliminary data.</text>
</comment>
<dbReference type="GO" id="GO:0016491">
    <property type="term" value="F:oxidoreductase activity"/>
    <property type="evidence" value="ECO:0007669"/>
    <property type="project" value="TreeGrafter"/>
</dbReference>
<feature type="domain" description="Doubled CXXCH motif" evidence="3">
    <location>
        <begin position="241"/>
        <end position="279"/>
    </location>
</feature>
<gene>
    <name evidence="4" type="ORF">GMST_30330</name>
</gene>
<dbReference type="Gene3D" id="2.60.40.10">
    <property type="entry name" value="Immunoglobulins"/>
    <property type="match status" value="1"/>
</dbReference>
<feature type="domain" description="Doubled CXXCH motif" evidence="3">
    <location>
        <begin position="305"/>
        <end position="344"/>
    </location>
</feature>
<dbReference type="InterPro" id="IPR036280">
    <property type="entry name" value="Multihaem_cyt_sf"/>
</dbReference>
<evidence type="ECO:0000313" key="5">
    <source>
        <dbReference type="Proteomes" id="UP000556026"/>
    </source>
</evidence>
<dbReference type="PANTHER" id="PTHR35038:SF6">
    <property type="entry name" value="SURFACE LOCALIZED DECAHEME CYTOCHROME C LIPOPROTEIN"/>
    <property type="match status" value="1"/>
</dbReference>
<dbReference type="Pfam" id="PF09699">
    <property type="entry name" value="Paired_CXXCH_1"/>
    <property type="match status" value="3"/>
</dbReference>
<name>A0A6V8ML39_9BACT</name>
<evidence type="ECO:0000259" key="3">
    <source>
        <dbReference type="Pfam" id="PF09699"/>
    </source>
</evidence>
<dbReference type="AlphaFoldDB" id="A0A6V8ML39"/>
<dbReference type="PANTHER" id="PTHR35038">
    <property type="entry name" value="DISSIMILATORY SULFITE REDUCTASE SIRA"/>
    <property type="match status" value="1"/>
</dbReference>
<evidence type="ECO:0000256" key="1">
    <source>
        <dbReference type="ARBA" id="ARBA00022729"/>
    </source>
</evidence>
<accession>A0A6V8ML39</accession>
<reference evidence="5" key="1">
    <citation type="submission" date="2020-06" db="EMBL/GenBank/DDBJ databases">
        <title>Draft genomic sequence of Geomonas sp. Red330.</title>
        <authorList>
            <person name="Itoh H."/>
            <person name="Zhenxing X."/>
            <person name="Ushijima N."/>
            <person name="Masuda Y."/>
            <person name="Shiratori Y."/>
            <person name="Senoo K."/>
        </authorList>
    </citation>
    <scope>NUCLEOTIDE SEQUENCE [LARGE SCALE GENOMIC DNA]</scope>
    <source>
        <strain evidence="5">Red330</strain>
    </source>
</reference>
<dbReference type="InterPro" id="IPR013783">
    <property type="entry name" value="Ig-like_fold"/>
</dbReference>
<evidence type="ECO:0000313" key="4">
    <source>
        <dbReference type="EMBL" id="GFO60708.1"/>
    </source>
</evidence>
<feature type="domain" description="Doubled CXXCH motif" evidence="3">
    <location>
        <begin position="196"/>
        <end position="232"/>
    </location>
</feature>
<dbReference type="EMBL" id="BLXX01000010">
    <property type="protein sequence ID" value="GFO60708.1"/>
    <property type="molecule type" value="Genomic_DNA"/>
</dbReference>
<feature type="signal peptide" evidence="2">
    <location>
        <begin position="1"/>
        <end position="35"/>
    </location>
</feature>
<sequence>MDTDLVNKAARPFLAGLKRLILVAALAVCPVAGHAAGEPGTVQLGIVSPPDRSVLESPLVNLVVRVPSQAVDELQLFVNRRRVSLPKRDYSRYTVCFDGIELYSGANDLKVVAMKGGKKVEELHARVFYRSDLTSDASSAPDGFKRFQFHAYQTEKVCMPCHQLEFATASEGETPAASSPCYQCHKKLLSSYANVHGPAAVWSCLSCHSKRGTPKLATVKPDSKSCFGCHEDIWSSMKYGHGPTAAGSCATCHDPHASNNRYFLRVSAGDLCLGCHEEIATKAHVIVGFSNAGHPVRRTPDPYHPGREFTCISCHNPHAGSSPYFLQNYDESAPISDFCKKCHGM</sequence>
<evidence type="ECO:0000256" key="2">
    <source>
        <dbReference type="SAM" id="SignalP"/>
    </source>
</evidence>
<dbReference type="Gene3D" id="1.10.1130.10">
    <property type="entry name" value="Flavocytochrome C3, Chain A"/>
    <property type="match status" value="1"/>
</dbReference>
<dbReference type="NCBIfam" id="TIGR01905">
    <property type="entry name" value="paired_CXXCH_1"/>
    <property type="match status" value="1"/>
</dbReference>
<feature type="chain" id="PRO_5028483972" evidence="2">
    <location>
        <begin position="36"/>
        <end position="345"/>
    </location>
</feature>
<dbReference type="SUPFAM" id="SSF48695">
    <property type="entry name" value="Multiheme cytochromes"/>
    <property type="match status" value="1"/>
</dbReference>